<dbReference type="PANTHER" id="PTHR33755">
    <property type="entry name" value="TOXIN PARE1-RELATED"/>
    <property type="match status" value="1"/>
</dbReference>
<keyword evidence="7" id="KW-1185">Reference proteome</keyword>
<evidence type="ECO:0000256" key="2">
    <source>
        <dbReference type="ARBA" id="ARBA00022649"/>
    </source>
</evidence>
<dbReference type="Proteomes" id="UP000036851">
    <property type="component" value="Unassembled WGS sequence"/>
</dbReference>
<evidence type="ECO:0000256" key="1">
    <source>
        <dbReference type="ARBA" id="ARBA00006226"/>
    </source>
</evidence>
<gene>
    <name evidence="5" type="ORF">NG42_01190</name>
    <name evidence="4" type="ORF">NG43_21455</name>
</gene>
<dbReference type="InterPro" id="IPR007712">
    <property type="entry name" value="RelE/ParE_toxin"/>
</dbReference>
<dbReference type="Proteomes" id="UP000037088">
    <property type="component" value="Unassembled WGS sequence"/>
</dbReference>
<dbReference type="STRING" id="1560201.NG42_01190"/>
<dbReference type="Gene3D" id="3.30.2310.20">
    <property type="entry name" value="RelE-like"/>
    <property type="match status" value="1"/>
</dbReference>
<name>A0A0L7TB20_9GAMM</name>
<organism evidence="5 7">
    <name type="scientific">Winslowiella iniecta</name>
    <dbReference type="NCBI Taxonomy" id="1560201"/>
    <lineage>
        <taxon>Bacteria</taxon>
        <taxon>Pseudomonadati</taxon>
        <taxon>Pseudomonadota</taxon>
        <taxon>Gammaproteobacteria</taxon>
        <taxon>Enterobacterales</taxon>
        <taxon>Erwiniaceae</taxon>
        <taxon>Winslowiella</taxon>
    </lineage>
</organism>
<reference evidence="6 7" key="1">
    <citation type="journal article" date="2015" name="Int. J. Syst. Evol. Microbiol.">
        <title>Erwinia iniecta sp. nov., isolated from Russian wheat aphids (Diuraphis noxia).</title>
        <authorList>
            <person name="Campillo T."/>
            <person name="Luna E."/>
            <person name="Portier P."/>
            <person name="Fischer-Le Saux M."/>
            <person name="Lapitan N."/>
            <person name="Tisserat N.A."/>
            <person name="Leach J.E."/>
        </authorList>
    </citation>
    <scope>NUCLEOTIDE SEQUENCE [LARGE SCALE GENOMIC DNA]</scope>
    <source>
        <strain evidence="5 7">B120</strain>
        <strain evidence="4 6">B149</strain>
    </source>
</reference>
<dbReference type="Pfam" id="PF05016">
    <property type="entry name" value="ParE_toxin"/>
    <property type="match status" value="1"/>
</dbReference>
<sequence length="102" mass="12068">MAGYRLTEEAQRDLRAIRDYTLRNWGAQQSRTYLNRLRQTLEKLAEIPEMGLKREEELGPDVHSFPYVSHMLYYVPDSKGITVMAVLHQSRIPVHHLAQRYR</sequence>
<dbReference type="EMBL" id="JRXF01000068">
    <property type="protein sequence ID" value="KOC87427.1"/>
    <property type="molecule type" value="Genomic_DNA"/>
</dbReference>
<dbReference type="PATRIC" id="fig|1560201.3.peg.250"/>
<dbReference type="RefSeq" id="WP_052896944.1">
    <property type="nucleotide sequence ID" value="NZ_JRXE01000002.1"/>
</dbReference>
<dbReference type="InterPro" id="IPR028344">
    <property type="entry name" value="ParE1/4"/>
</dbReference>
<evidence type="ECO:0000313" key="7">
    <source>
        <dbReference type="Proteomes" id="UP000037088"/>
    </source>
</evidence>
<evidence type="ECO:0000313" key="5">
    <source>
        <dbReference type="EMBL" id="KOC92411.1"/>
    </source>
</evidence>
<protein>
    <recommendedName>
        <fullName evidence="3">Toxin</fullName>
    </recommendedName>
</protein>
<comment type="caution">
    <text evidence="5">The sequence shown here is derived from an EMBL/GenBank/DDBJ whole genome shotgun (WGS) entry which is preliminary data.</text>
</comment>
<dbReference type="PANTHER" id="PTHR33755:SF9">
    <property type="entry name" value="TOXIN PARE1"/>
    <property type="match status" value="1"/>
</dbReference>
<proteinExistence type="inferred from homology"/>
<accession>A0A0L7TB20</accession>
<evidence type="ECO:0000256" key="3">
    <source>
        <dbReference type="PIRNR" id="PIRNR029218"/>
    </source>
</evidence>
<dbReference type="EMBL" id="JRXE01000002">
    <property type="protein sequence ID" value="KOC92411.1"/>
    <property type="molecule type" value="Genomic_DNA"/>
</dbReference>
<evidence type="ECO:0000313" key="4">
    <source>
        <dbReference type="EMBL" id="KOC87427.1"/>
    </source>
</evidence>
<dbReference type="InterPro" id="IPR035093">
    <property type="entry name" value="RelE/ParE_toxin_dom_sf"/>
</dbReference>
<keyword evidence="2" id="KW-1277">Toxin-antitoxin system</keyword>
<dbReference type="AlphaFoldDB" id="A0A0L7TB20"/>
<comment type="similarity">
    <text evidence="1 3">Belongs to the RelE toxin family.</text>
</comment>
<dbReference type="OrthoDB" id="516834at2"/>
<dbReference type="InterPro" id="IPR051803">
    <property type="entry name" value="TA_system_RelE-like_toxin"/>
</dbReference>
<dbReference type="PIRSF" id="PIRSF029218">
    <property type="entry name" value="ParE"/>
    <property type="match status" value="1"/>
</dbReference>
<evidence type="ECO:0000313" key="6">
    <source>
        <dbReference type="Proteomes" id="UP000036851"/>
    </source>
</evidence>